<feature type="transmembrane region" description="Helical" evidence="10">
    <location>
        <begin position="420"/>
        <end position="440"/>
    </location>
</feature>
<keyword evidence="4" id="KW-1003">Cell membrane</keyword>
<protein>
    <submittedName>
        <fullName evidence="12">Carboxylesterase type B</fullName>
    </submittedName>
</protein>
<evidence type="ECO:0000256" key="9">
    <source>
        <dbReference type="SAM" id="MobiDB-lite"/>
    </source>
</evidence>
<dbReference type="GO" id="GO:0016787">
    <property type="term" value="F:hydrolase activity"/>
    <property type="evidence" value="ECO:0007669"/>
    <property type="project" value="UniProtKB-KW"/>
</dbReference>
<dbReference type="InterPro" id="IPR036673">
    <property type="entry name" value="Cyanovirin-N_sf"/>
</dbReference>
<keyword evidence="6" id="KW-0378">Hydrolase</keyword>
<dbReference type="SUPFAM" id="SSF51322">
    <property type="entry name" value="Cyanovirin-N"/>
    <property type="match status" value="1"/>
</dbReference>
<feature type="domain" description="Cyanovirin-N" evidence="11">
    <location>
        <begin position="2"/>
        <end position="117"/>
    </location>
</feature>
<dbReference type="InterPro" id="IPR019819">
    <property type="entry name" value="Carboxylesterase_B_CS"/>
</dbReference>
<evidence type="ECO:0000256" key="6">
    <source>
        <dbReference type="ARBA" id="ARBA00022801"/>
    </source>
</evidence>
<dbReference type="InterPro" id="IPR019826">
    <property type="entry name" value="Carboxylesterase_B_AS"/>
</dbReference>
<keyword evidence="8 10" id="KW-0472">Membrane</keyword>
<evidence type="ECO:0000256" key="4">
    <source>
        <dbReference type="ARBA" id="ARBA00022475"/>
    </source>
</evidence>
<feature type="transmembrane region" description="Helical" evidence="10">
    <location>
        <begin position="381"/>
        <end position="400"/>
    </location>
</feature>
<evidence type="ECO:0000313" key="12">
    <source>
        <dbReference type="EMBL" id="OOO06047.1"/>
    </source>
</evidence>
<dbReference type="InterPro" id="IPR002018">
    <property type="entry name" value="CarbesteraseB"/>
</dbReference>
<feature type="transmembrane region" description="Helical" evidence="10">
    <location>
        <begin position="584"/>
        <end position="603"/>
    </location>
</feature>
<proteinExistence type="inferred from homology"/>
<dbReference type="VEuPathDB" id="FungiDB:AO090701000325"/>
<reference evidence="12 13" key="1">
    <citation type="submission" date="2016-10" db="EMBL/GenBank/DDBJ databases">
        <title>Genome sequencing of Aspergillus oryzae BCC7051.</title>
        <authorList>
            <person name="Thammarongtham C."/>
            <person name="Vorapreeda T."/>
            <person name="Nookaew I."/>
            <person name="Srisuk T."/>
            <person name="Land M."/>
            <person name="Jeennor S."/>
            <person name="Laoteng K."/>
        </authorList>
    </citation>
    <scope>NUCLEOTIDE SEQUENCE [LARGE SCALE GENOMIC DNA]</scope>
    <source>
        <strain evidence="12 13">BCC7051</strain>
    </source>
</reference>
<dbReference type="InterPro" id="IPR003370">
    <property type="entry name" value="Chromate_transpt"/>
</dbReference>
<evidence type="ECO:0000313" key="13">
    <source>
        <dbReference type="Proteomes" id="UP000190312"/>
    </source>
</evidence>
<dbReference type="Gene3D" id="2.30.60.10">
    <property type="entry name" value="Cyanovirin-N"/>
    <property type="match status" value="1"/>
</dbReference>
<dbReference type="InterPro" id="IPR011058">
    <property type="entry name" value="Cyanovirin-N"/>
</dbReference>
<dbReference type="InterPro" id="IPR029058">
    <property type="entry name" value="AB_hydrolase_fold"/>
</dbReference>
<sequence>MNIATTCNSWSIENHRLEEERRWVTDLHCKAKKDNGEWISTQLRLDDILGNDDGNFKYSLRYPERNISSSMSNPRLEVTGDGRPILHGRLTTRDAYGHDRSLDLSKILWNKDGRLSLNGFTSFGGPPVHFRILHERFVQGKGEKEKWVDEQTYQELFAICQGLPGPASTKMIFCLTLLHAGFIPALLVFFIWSLPGAIGMYALSLGVQKIGDTLPLPVYALLSGLNSSTVGIIALAAVQLAEKAIRDRLTRILVIFGACAGLCHNSLWYFPLLMVLGGLASIIWDGWMSQRIRKIKLAWRRRHTVHPTTETELATMESAPMEEGGRNPSSNQIDNTPESQRNPVRSRNVGPRSESVRPSSADTPFHQDAEEHPLPTHRIRIRVGILITVCFFASFIGLLVGRSVSEQPPLALDLFTNMYLAGTIIFGGGPVVIPLLRSYVVAPGWVSSRDFLLGLAIIQAFPGPNFNFAVYLGALALQNSQFPTIFGAFLGGLGIFFPGIALAVAVQSFWRTLRQRKWVVDFLRGVNATAVGLVFTAVYRLWEIGYLTPEATNGQSLAKEPWWVVIAVLTYAESAWFNVPSAAAIIVGAVLGLCCLALVATVGGNPSEPIVDLGYSSYRGYYNTTTGLNIWKGIRYAAPPINELRWQPPVAPPRNSSHILPAVDQPPVCPQSGAAGTPTVYGFNSGPGDEDCLYLNVYAPPRASDLPVFVWIHGGGYGLFGAVYDPSPLMNTNGNGFITVEIQYRLGAFGFLSSAEVRERGTNNAGLLDQRFALQWVQQHITKFGGNPRRVTIGGESAGAGASMLHALAYGGEELNLFQNIIAASPYSVPIYPYDDPVPTGYYEEFVEKAGCGPSSIAKVRYNSSFDCLVAAPSETLQNASGLVSESGLFGTFAFLPVIDNDLIRERPSAQLLSGKVSGQRILVGNNANDGVPLSNPNVVTRAAFNSYLSATFPNFTETDLAWLNLVYDTVDSQPTDDSPRFDTLGTSSPTAKNQSEVATGLQQTVFNIFAESTFDCPAQWLAEAFGGPLRQAWKYQYSVTPAYHGADLNAYFPARASWPSKEFNHAFQKIWGSFIINDSPIIPLQDATANQSHAIVPETPHGTLDWPQFHPSAPWHMDLNTTGGTVSPVVVTPNYTYYIRQGDDIVNHFRLANAYTWEGGRGLRCLFWRAVADRIPL</sequence>
<dbReference type="PANTHER" id="PTHR33567:SF3">
    <property type="entry name" value="CHROMATE ION TRANSPORTER (EUROFUNG)"/>
    <property type="match status" value="1"/>
</dbReference>
<evidence type="ECO:0000256" key="8">
    <source>
        <dbReference type="ARBA" id="ARBA00023136"/>
    </source>
</evidence>
<dbReference type="Pfam" id="PF00135">
    <property type="entry name" value="COesterase"/>
    <property type="match status" value="1"/>
</dbReference>
<feature type="transmembrane region" description="Helical" evidence="10">
    <location>
        <begin position="485"/>
        <end position="510"/>
    </location>
</feature>
<dbReference type="PROSITE" id="PS00122">
    <property type="entry name" value="CARBOXYLESTERASE_B_1"/>
    <property type="match status" value="1"/>
</dbReference>
<dbReference type="GO" id="GO:0015109">
    <property type="term" value="F:chromate transmembrane transporter activity"/>
    <property type="evidence" value="ECO:0007669"/>
    <property type="project" value="InterPro"/>
</dbReference>
<dbReference type="EMBL" id="MKZY01000008">
    <property type="protein sequence ID" value="OOO06047.1"/>
    <property type="molecule type" value="Genomic_DNA"/>
</dbReference>
<dbReference type="Proteomes" id="UP000190312">
    <property type="component" value="Unassembled WGS sequence"/>
</dbReference>
<evidence type="ECO:0000256" key="10">
    <source>
        <dbReference type="SAM" id="Phobius"/>
    </source>
</evidence>
<dbReference type="VEuPathDB" id="FungiDB:AO090701000324"/>
<dbReference type="SUPFAM" id="SSF53474">
    <property type="entry name" value="alpha/beta-Hydrolases"/>
    <property type="match status" value="1"/>
</dbReference>
<dbReference type="FunFam" id="3.40.50.1820:FF:000266">
    <property type="entry name" value="Carboxylic ester hydrolase"/>
    <property type="match status" value="1"/>
</dbReference>
<keyword evidence="5 10" id="KW-0812">Transmembrane</keyword>
<dbReference type="PANTHER" id="PTHR33567">
    <property type="entry name" value="CHROMATE ION TRANSPORTER (EUROFUNG)"/>
    <property type="match status" value="1"/>
</dbReference>
<evidence type="ECO:0000256" key="2">
    <source>
        <dbReference type="ARBA" id="ARBA00005262"/>
    </source>
</evidence>
<dbReference type="eggNOG" id="KOG1516">
    <property type="taxonomic scope" value="Eukaryota"/>
</dbReference>
<feature type="transmembrane region" description="Helical" evidence="10">
    <location>
        <begin position="172"/>
        <end position="194"/>
    </location>
</feature>
<comment type="subcellular location">
    <subcellularLocation>
        <location evidence="1">Cell membrane</location>
        <topology evidence="1">Multi-pass membrane protein</topology>
    </subcellularLocation>
</comment>
<evidence type="ECO:0000256" key="3">
    <source>
        <dbReference type="ARBA" id="ARBA00005964"/>
    </source>
</evidence>
<comment type="similarity">
    <text evidence="2">Belongs to the chromate ion transporter (CHR) (TC 2.A.51) family.</text>
</comment>
<comment type="caution">
    <text evidence="12">The sequence shown here is derived from an EMBL/GenBank/DDBJ whole genome shotgun (WGS) entry which is preliminary data.</text>
</comment>
<gene>
    <name evidence="12" type="ORF">OAory_01017080</name>
</gene>
<dbReference type="Pfam" id="PF08881">
    <property type="entry name" value="CVNH"/>
    <property type="match status" value="1"/>
</dbReference>
<name>A0A1S9DAE5_ASPOZ</name>
<dbReference type="Gene3D" id="3.40.50.1820">
    <property type="entry name" value="alpha/beta hydrolase"/>
    <property type="match status" value="1"/>
</dbReference>
<feature type="region of interest" description="Disordered" evidence="9">
    <location>
        <begin position="308"/>
        <end position="371"/>
    </location>
</feature>
<organism evidence="12 13">
    <name type="scientific">Aspergillus oryzae</name>
    <name type="common">Yellow koji mold</name>
    <dbReference type="NCBI Taxonomy" id="5062"/>
    <lineage>
        <taxon>Eukaryota</taxon>
        <taxon>Fungi</taxon>
        <taxon>Dikarya</taxon>
        <taxon>Ascomycota</taxon>
        <taxon>Pezizomycotina</taxon>
        <taxon>Eurotiomycetes</taxon>
        <taxon>Eurotiomycetidae</taxon>
        <taxon>Eurotiales</taxon>
        <taxon>Aspergillaceae</taxon>
        <taxon>Aspergillus</taxon>
        <taxon>Aspergillus subgen. Circumdati</taxon>
    </lineage>
</organism>
<accession>A0A1S9DAE5</accession>
<evidence type="ECO:0000256" key="5">
    <source>
        <dbReference type="ARBA" id="ARBA00022692"/>
    </source>
</evidence>
<evidence type="ECO:0000256" key="1">
    <source>
        <dbReference type="ARBA" id="ARBA00004651"/>
    </source>
</evidence>
<feature type="compositionally biased region" description="Polar residues" evidence="9">
    <location>
        <begin position="327"/>
        <end position="345"/>
    </location>
</feature>
<feature type="transmembrane region" description="Helical" evidence="10">
    <location>
        <begin position="562"/>
        <end position="579"/>
    </location>
</feature>
<dbReference type="Pfam" id="PF02417">
    <property type="entry name" value="Chromate_transp"/>
    <property type="match status" value="2"/>
</dbReference>
<dbReference type="SMART" id="SM01111">
    <property type="entry name" value="CVNH"/>
    <property type="match status" value="1"/>
</dbReference>
<feature type="transmembrane region" description="Helical" evidence="10">
    <location>
        <begin position="522"/>
        <end position="542"/>
    </location>
</feature>
<keyword evidence="7 10" id="KW-1133">Transmembrane helix</keyword>
<feature type="transmembrane region" description="Helical" evidence="10">
    <location>
        <begin position="214"/>
        <end position="237"/>
    </location>
</feature>
<evidence type="ECO:0000256" key="7">
    <source>
        <dbReference type="ARBA" id="ARBA00022989"/>
    </source>
</evidence>
<comment type="similarity">
    <text evidence="3">Belongs to the type-B carboxylesterase/lipase family.</text>
</comment>
<dbReference type="PROSITE" id="PS00941">
    <property type="entry name" value="CARBOXYLESTERASE_B_2"/>
    <property type="match status" value="1"/>
</dbReference>
<feature type="transmembrane region" description="Helical" evidence="10">
    <location>
        <begin position="273"/>
        <end position="292"/>
    </location>
</feature>
<feature type="transmembrane region" description="Helical" evidence="10">
    <location>
        <begin position="452"/>
        <end position="473"/>
    </location>
</feature>
<dbReference type="AlphaFoldDB" id="A0A1S9DAE5"/>
<dbReference type="OrthoDB" id="408631at2759"/>
<evidence type="ECO:0000259" key="11">
    <source>
        <dbReference type="SMART" id="SM01111"/>
    </source>
</evidence>
<dbReference type="GO" id="GO:0005886">
    <property type="term" value="C:plasma membrane"/>
    <property type="evidence" value="ECO:0007669"/>
    <property type="project" value="UniProtKB-SubCell"/>
</dbReference>